<keyword evidence="1" id="KW-0645">Protease</keyword>
<evidence type="ECO:0000313" key="3">
    <source>
        <dbReference type="EMBL" id="GAN53399.1"/>
    </source>
</evidence>
<keyword evidence="4" id="KW-1185">Reference proteome</keyword>
<dbReference type="InterPro" id="IPR001405">
    <property type="entry name" value="UPF0758"/>
</dbReference>
<keyword evidence="1" id="KW-0482">Metalloprotease</keyword>
<dbReference type="EMBL" id="BALE01000009">
    <property type="protein sequence ID" value="GAN53399.1"/>
    <property type="molecule type" value="Genomic_DNA"/>
</dbReference>
<dbReference type="STRING" id="1231623.Tasa_009_194"/>
<keyword evidence="1" id="KW-0378">Hydrolase</keyword>
<dbReference type="PANTHER" id="PTHR30471:SF3">
    <property type="entry name" value="UPF0758 PROTEIN YEES-RELATED"/>
    <property type="match status" value="1"/>
</dbReference>
<evidence type="ECO:0000256" key="1">
    <source>
        <dbReference type="ARBA" id="ARBA00023049"/>
    </source>
</evidence>
<proteinExistence type="predicted"/>
<name>A0A0D6MIC6_9PROT</name>
<dbReference type="AlphaFoldDB" id="A0A0D6MIC6"/>
<evidence type="ECO:0000313" key="4">
    <source>
        <dbReference type="Proteomes" id="UP000032679"/>
    </source>
</evidence>
<gene>
    <name evidence="3" type="ORF">Tasa_009_194</name>
</gene>
<comment type="caution">
    <text evidence="3">The sequence shown here is derived from an EMBL/GenBank/DDBJ whole genome shotgun (WGS) entry which is preliminary data.</text>
</comment>
<dbReference type="Proteomes" id="UP000032679">
    <property type="component" value="Unassembled WGS sequence"/>
</dbReference>
<dbReference type="GO" id="GO:0008237">
    <property type="term" value="F:metallopeptidase activity"/>
    <property type="evidence" value="ECO:0007669"/>
    <property type="project" value="UniProtKB-KW"/>
</dbReference>
<dbReference type="PANTHER" id="PTHR30471">
    <property type="entry name" value="DNA REPAIR PROTEIN RADC"/>
    <property type="match status" value="1"/>
</dbReference>
<evidence type="ECO:0000259" key="2">
    <source>
        <dbReference type="Pfam" id="PF04002"/>
    </source>
</evidence>
<accession>A0A0D6MIC6</accession>
<dbReference type="Gene3D" id="3.40.140.10">
    <property type="entry name" value="Cytidine Deaminase, domain 2"/>
    <property type="match status" value="1"/>
</dbReference>
<reference evidence="3 4" key="1">
    <citation type="submission" date="2012-10" db="EMBL/GenBank/DDBJ databases">
        <title>Genome sequencing of Tanticharoenia sakaeratensis NBRC 103193.</title>
        <authorList>
            <person name="Azuma Y."/>
            <person name="Hadano H."/>
            <person name="Hirakawa H."/>
            <person name="Matsushita K."/>
        </authorList>
    </citation>
    <scope>NUCLEOTIDE SEQUENCE [LARGE SCALE GENOMIC DNA]</scope>
    <source>
        <strain evidence="3 4">NBRC 103193</strain>
    </source>
</reference>
<dbReference type="Pfam" id="PF04002">
    <property type="entry name" value="RadC"/>
    <property type="match status" value="1"/>
</dbReference>
<dbReference type="InterPro" id="IPR025657">
    <property type="entry name" value="RadC_JAB"/>
</dbReference>
<sequence length="210" mass="22815">MRARVLAAGAQSLADYEVLEMLLFFGIPRRDTKPLAKALINEFGSLFAVLRAPTRALRAASLSDDAIRALRLVPVMAERLAGAEARARPPLGNWDQLLGYLDLALQGAVSGQFRVLFLDNRNMLLADEAIAEADRDDMTRAIFRRALALHATALIAIQPSDGTDLSDQADARADLVSKMALRSGALSITVHDVMIVGPGNWLSLRQEGRL</sequence>
<organism evidence="3 4">
    <name type="scientific">Tanticharoenia sakaeratensis NBRC 103193</name>
    <dbReference type="NCBI Taxonomy" id="1231623"/>
    <lineage>
        <taxon>Bacteria</taxon>
        <taxon>Pseudomonadati</taxon>
        <taxon>Pseudomonadota</taxon>
        <taxon>Alphaproteobacteria</taxon>
        <taxon>Acetobacterales</taxon>
        <taxon>Acetobacteraceae</taxon>
        <taxon>Tanticharoenia</taxon>
    </lineage>
</organism>
<feature type="domain" description="RadC-like JAB" evidence="2">
    <location>
        <begin position="93"/>
        <end position="208"/>
    </location>
</feature>
<protein>
    <submittedName>
        <fullName evidence="3">DNA repair protein RadC</fullName>
    </submittedName>
</protein>